<dbReference type="InterPro" id="IPR011701">
    <property type="entry name" value="MFS"/>
</dbReference>
<evidence type="ECO:0000256" key="4">
    <source>
        <dbReference type="ARBA" id="ARBA00023136"/>
    </source>
</evidence>
<dbReference type="PANTHER" id="PTHR23502:SF160">
    <property type="entry name" value="MAJOR FACILITATOR SUPERFAMILY (MFS) PROFILE DOMAIN-CONTAINING PROTEIN-RELATED"/>
    <property type="match status" value="1"/>
</dbReference>
<feature type="transmembrane region" description="Helical" evidence="6">
    <location>
        <begin position="271"/>
        <end position="288"/>
    </location>
</feature>
<evidence type="ECO:0000313" key="9">
    <source>
        <dbReference type="Proteomes" id="UP000253845"/>
    </source>
</evidence>
<gene>
    <name evidence="8" type="ORF">M747DRAFT_228115</name>
</gene>
<dbReference type="InterPro" id="IPR020846">
    <property type="entry name" value="MFS_dom"/>
</dbReference>
<evidence type="ECO:0000259" key="7">
    <source>
        <dbReference type="PROSITE" id="PS50850"/>
    </source>
</evidence>
<dbReference type="PANTHER" id="PTHR23502">
    <property type="entry name" value="MAJOR FACILITATOR SUPERFAMILY"/>
    <property type="match status" value="1"/>
</dbReference>
<sequence length="648" mass="71623">MEDDKASFGHIDHAAEEHGLPDLSNDKESITPAPNDPQNWSTAAKLTTYLTICFYTFLANVNSSNFTVATKAIIAEFHVSQTQAGELVCFNVFLFGVGNIFWVPLMRVVGKRPVYLISMLFLSMMNVWSSRATSYGELLASRILSGFAAAAADATVPAVVSDMVAPHERGHYLMIFHLALTGGLFLGPLINAYLVQDENWRWMCYFLAIAVGAVFVVAIFTVRETTYLARHASSQKTRYWGWLSITRGYNPDASFLQTVWDILRNAMYPQLLWSAFTIGISVGWNIVVQLTASRTFTAPPYNWPAGSIGLLSLSGFIGALLAFYLGGRLIDILSTYYTRRRGGQRLPEYRLPAMIIPGTIGPAGILIFGLCVANQTHWAGAAVGYAMQAFGVAAISNVAVTYSLDCYKPITGEALVIIFVIRNTIGMLLSLYAADWIAKQGAAKVFGEMTAIQGASVLLAVPLFLWGAGLRELTGRDKQVLKFLHNRGTENAPLHCLVGSELAFSACWHLARKSYGVDNDHDDSRKQLSMGLALFSCFHVFMTGAKQWILSSSRYVFVGVVARVYTERSTAWGQPTPIMDDHSFLRGRRYSGYLPRLSGWLHPEGTCYCESSSSARVNLALQVLTWVYGVSTRKWIERSTIPARTWRA</sequence>
<dbReference type="Pfam" id="PF07690">
    <property type="entry name" value="MFS_1"/>
    <property type="match status" value="1"/>
</dbReference>
<dbReference type="InterPro" id="IPR036259">
    <property type="entry name" value="MFS_trans_sf"/>
</dbReference>
<feature type="transmembrane region" description="Helical" evidence="6">
    <location>
        <begin position="84"/>
        <end position="102"/>
    </location>
</feature>
<feature type="transmembrane region" description="Helical" evidence="6">
    <location>
        <begin position="200"/>
        <end position="222"/>
    </location>
</feature>
<evidence type="ECO:0000256" key="2">
    <source>
        <dbReference type="ARBA" id="ARBA00022692"/>
    </source>
</evidence>
<dbReference type="Proteomes" id="UP000253845">
    <property type="component" value="Unassembled WGS sequence"/>
</dbReference>
<evidence type="ECO:0000256" key="6">
    <source>
        <dbReference type="SAM" id="Phobius"/>
    </source>
</evidence>
<keyword evidence="3 6" id="KW-1133">Transmembrane helix</keyword>
<name>A0A370CCV5_ASPNG</name>
<evidence type="ECO:0000256" key="3">
    <source>
        <dbReference type="ARBA" id="ARBA00022989"/>
    </source>
</evidence>
<feature type="transmembrane region" description="Helical" evidence="6">
    <location>
        <begin position="139"/>
        <end position="160"/>
    </location>
</feature>
<dbReference type="AlphaFoldDB" id="A0A370CCV5"/>
<feature type="transmembrane region" description="Helical" evidence="6">
    <location>
        <begin position="308"/>
        <end position="330"/>
    </location>
</feature>
<feature type="transmembrane region" description="Helical" evidence="6">
    <location>
        <begin position="172"/>
        <end position="194"/>
    </location>
</feature>
<accession>A0A370CCV5</accession>
<keyword evidence="2 6" id="KW-0812">Transmembrane</keyword>
<dbReference type="EMBL" id="KZ851900">
    <property type="protein sequence ID" value="RDH24999.1"/>
    <property type="molecule type" value="Genomic_DNA"/>
</dbReference>
<dbReference type="GO" id="GO:0005886">
    <property type="term" value="C:plasma membrane"/>
    <property type="evidence" value="ECO:0007669"/>
    <property type="project" value="TreeGrafter"/>
</dbReference>
<dbReference type="VEuPathDB" id="FungiDB:M747DRAFT_228115"/>
<feature type="region of interest" description="Disordered" evidence="5">
    <location>
        <begin position="18"/>
        <end position="37"/>
    </location>
</feature>
<dbReference type="Gene3D" id="1.20.1250.20">
    <property type="entry name" value="MFS general substrate transporter like domains"/>
    <property type="match status" value="1"/>
</dbReference>
<comment type="subcellular location">
    <subcellularLocation>
        <location evidence="1">Membrane</location>
        <topology evidence="1">Multi-pass membrane protein</topology>
    </subcellularLocation>
</comment>
<evidence type="ECO:0000256" key="5">
    <source>
        <dbReference type="SAM" id="MobiDB-lite"/>
    </source>
</evidence>
<dbReference type="PROSITE" id="PS50850">
    <property type="entry name" value="MFS"/>
    <property type="match status" value="1"/>
</dbReference>
<protein>
    <submittedName>
        <fullName evidence="8">MFS general substrate transporter</fullName>
    </submittedName>
</protein>
<organism evidence="8 9">
    <name type="scientific">Aspergillus niger ATCC 13496</name>
    <dbReference type="NCBI Taxonomy" id="1353008"/>
    <lineage>
        <taxon>Eukaryota</taxon>
        <taxon>Fungi</taxon>
        <taxon>Dikarya</taxon>
        <taxon>Ascomycota</taxon>
        <taxon>Pezizomycotina</taxon>
        <taxon>Eurotiomycetes</taxon>
        <taxon>Eurotiomycetidae</taxon>
        <taxon>Eurotiales</taxon>
        <taxon>Aspergillaceae</taxon>
        <taxon>Aspergillus</taxon>
        <taxon>Aspergillus subgen. Circumdati</taxon>
    </lineage>
</organism>
<evidence type="ECO:0000256" key="1">
    <source>
        <dbReference type="ARBA" id="ARBA00004141"/>
    </source>
</evidence>
<reference evidence="8 9" key="1">
    <citation type="submission" date="2018-07" db="EMBL/GenBank/DDBJ databases">
        <title>Section-level genome sequencing of Aspergillus section Nigri to investigate inter- and intra-species variation.</title>
        <authorList>
            <consortium name="DOE Joint Genome Institute"/>
            <person name="Vesth T.C."/>
            <person name="Nybo J.L."/>
            <person name="Theobald S."/>
            <person name="Frisvad J.C."/>
            <person name="Larsen T.O."/>
            <person name="Nielsen K.F."/>
            <person name="Hoof J.B."/>
            <person name="Brandl J."/>
            <person name="Salamov A."/>
            <person name="Riley R."/>
            <person name="Gladden J.M."/>
            <person name="Phatale P."/>
            <person name="Nielsen M.T."/>
            <person name="Lyhne E.K."/>
            <person name="Kogle M.E."/>
            <person name="Strasser K."/>
            <person name="McDonnell E."/>
            <person name="Barry K."/>
            <person name="Clum A."/>
            <person name="Chen C."/>
            <person name="Nolan M."/>
            <person name="Sandor L."/>
            <person name="Kuo A."/>
            <person name="Lipzen A."/>
            <person name="Hainaut M."/>
            <person name="Drula E."/>
            <person name="Tsang A."/>
            <person name="Magnuson J.K."/>
            <person name="Henrissat B."/>
            <person name="Wiebenga A."/>
            <person name="Simmons B.A."/>
            <person name="Makela M.R."/>
            <person name="De vries R.P."/>
            <person name="Grigoriev I.V."/>
            <person name="Mortensen U.H."/>
            <person name="Baker S.E."/>
            <person name="Andersen M.R."/>
        </authorList>
    </citation>
    <scope>NUCLEOTIDE SEQUENCE [LARGE SCALE GENOMIC DNA]</scope>
    <source>
        <strain evidence="8 9">ATCC 13496</strain>
    </source>
</reference>
<feature type="domain" description="Major facilitator superfamily (MFS) profile" evidence="7">
    <location>
        <begin position="48"/>
        <end position="472"/>
    </location>
</feature>
<feature type="transmembrane region" description="Helical" evidence="6">
    <location>
        <begin position="450"/>
        <end position="470"/>
    </location>
</feature>
<proteinExistence type="predicted"/>
<feature type="compositionally biased region" description="Basic and acidic residues" evidence="5">
    <location>
        <begin position="18"/>
        <end position="29"/>
    </location>
</feature>
<dbReference type="GO" id="GO:0022857">
    <property type="term" value="F:transmembrane transporter activity"/>
    <property type="evidence" value="ECO:0007669"/>
    <property type="project" value="InterPro"/>
</dbReference>
<dbReference type="SUPFAM" id="SSF103473">
    <property type="entry name" value="MFS general substrate transporter"/>
    <property type="match status" value="1"/>
</dbReference>
<evidence type="ECO:0000313" key="8">
    <source>
        <dbReference type="EMBL" id="RDH24999.1"/>
    </source>
</evidence>
<feature type="transmembrane region" description="Helical" evidence="6">
    <location>
        <begin position="351"/>
        <end position="370"/>
    </location>
</feature>
<feature type="transmembrane region" description="Helical" evidence="6">
    <location>
        <begin position="382"/>
        <end position="402"/>
    </location>
</feature>
<keyword evidence="4 6" id="KW-0472">Membrane</keyword>
<feature type="transmembrane region" description="Helical" evidence="6">
    <location>
        <begin position="414"/>
        <end position="438"/>
    </location>
</feature>